<proteinExistence type="predicted"/>
<keyword evidence="2" id="KW-1185">Reference proteome</keyword>
<evidence type="ECO:0000256" key="1">
    <source>
        <dbReference type="SAM" id="MobiDB-lite"/>
    </source>
</evidence>
<dbReference type="WBParaSite" id="PSAMB.scaffold3001size20098.g19922.t1">
    <property type="protein sequence ID" value="PSAMB.scaffold3001size20098.g19922.t1"/>
    <property type="gene ID" value="PSAMB.scaffold3001size20098.g19922"/>
</dbReference>
<evidence type="ECO:0000313" key="2">
    <source>
        <dbReference type="Proteomes" id="UP000887566"/>
    </source>
</evidence>
<protein>
    <submittedName>
        <fullName evidence="3">Uncharacterized protein</fullName>
    </submittedName>
</protein>
<feature type="region of interest" description="Disordered" evidence="1">
    <location>
        <begin position="60"/>
        <end position="86"/>
    </location>
</feature>
<dbReference type="AlphaFoldDB" id="A0A914W436"/>
<dbReference type="Proteomes" id="UP000887566">
    <property type="component" value="Unplaced"/>
</dbReference>
<name>A0A914W436_9BILA</name>
<organism evidence="2 3">
    <name type="scientific">Plectus sambesii</name>
    <dbReference type="NCBI Taxonomy" id="2011161"/>
    <lineage>
        <taxon>Eukaryota</taxon>
        <taxon>Metazoa</taxon>
        <taxon>Ecdysozoa</taxon>
        <taxon>Nematoda</taxon>
        <taxon>Chromadorea</taxon>
        <taxon>Plectida</taxon>
        <taxon>Plectina</taxon>
        <taxon>Plectoidea</taxon>
        <taxon>Plectidae</taxon>
        <taxon>Plectus</taxon>
    </lineage>
</organism>
<accession>A0A914W436</accession>
<sequence>MIDKVEAGEPPRAVRFRFPSLPTWMIVCSAARSFHHRPAPFPSSPAAILCATTARRGCDHFSSRSRGPLTPPTQNKRALSVSRGGRQMARVAAGAVGPMYEAEAERHGQRRARITAENGRLLCPRENQVELARDGSACAK</sequence>
<reference evidence="3" key="1">
    <citation type="submission" date="2022-11" db="UniProtKB">
        <authorList>
            <consortium name="WormBaseParasite"/>
        </authorList>
    </citation>
    <scope>IDENTIFICATION</scope>
</reference>
<evidence type="ECO:0000313" key="3">
    <source>
        <dbReference type="WBParaSite" id="PSAMB.scaffold3001size20098.g19922.t1"/>
    </source>
</evidence>